<feature type="transmembrane region" description="Helical" evidence="1">
    <location>
        <begin position="107"/>
        <end position="127"/>
    </location>
</feature>
<feature type="transmembrane region" description="Helical" evidence="1">
    <location>
        <begin position="247"/>
        <end position="269"/>
    </location>
</feature>
<sequence length="322" mass="34280">MTPKSKRIFASVISLAAFAVIAVILYIYVPIDSSPSTLASTTTKSAVQTGDLQEMKPLSSLSNATSYVVGLAANGTSSFFNVSNTIRDSLPLPALIPDDRKPLVRNVIVIGSSITAVAIISFFAYKIHKVRALRHARMLRSHGILGIIPFISSAVFRQLSGALMVPQVSLTLGTIGILYFALWWNFGLSRLSSYLVISIMSGIGISASAYFISKQLGLYRPSAIVSLISDISNGVGDSLTARIAGNIATVPFLIIVPLLFFIGTTAYANSLIQYGETSSSLISIFGLLKAIVFSCIYSVLFVAAGTIALIINVNFISRNPAA</sequence>
<evidence type="ECO:0000313" key="4">
    <source>
        <dbReference type="Proteomes" id="UP000029725"/>
    </source>
</evidence>
<keyword evidence="4" id="KW-1185">Reference proteome</keyword>
<accession>A0A098VPY3</accession>
<gene>
    <name evidence="3" type="ORF">DI09_166p20</name>
    <name evidence="2" type="ORF">DI09_52p20</name>
</gene>
<dbReference type="VEuPathDB" id="MicrosporidiaDB:DI09_52p20"/>
<dbReference type="GeneID" id="25258609"/>
<feature type="transmembrane region" description="Helical" evidence="1">
    <location>
        <begin position="7"/>
        <end position="29"/>
    </location>
</feature>
<reference evidence="2 4" key="1">
    <citation type="submission" date="2014-04" db="EMBL/GenBank/DDBJ databases">
        <title>A new species of microsporidia sheds light on the evolution of extreme parasitism.</title>
        <authorList>
            <person name="Haag K.L."/>
            <person name="James T.Y."/>
            <person name="Larsson R."/>
            <person name="Schaer T.M."/>
            <person name="Refardt D."/>
            <person name="Pombert J.-F."/>
            <person name="Ebert D."/>
        </authorList>
    </citation>
    <scope>NUCLEOTIDE SEQUENCE [LARGE SCALE GENOMIC DNA]</scope>
    <source>
        <strain evidence="2 4">UGP3</strain>
        <tissue evidence="2">Spores</tissue>
    </source>
</reference>
<dbReference type="VEuPathDB" id="MicrosporidiaDB:DI09_166p20"/>
<protein>
    <submittedName>
        <fullName evidence="2">Uncharacterized protein</fullName>
    </submittedName>
</protein>
<dbReference type="GeneID" id="25260254"/>
<dbReference type="RefSeq" id="XP_013237300.1">
    <property type="nucleotide sequence ID" value="XM_013381846.1"/>
</dbReference>
<dbReference type="Proteomes" id="UP000029725">
    <property type="component" value="Unassembled WGS sequence"/>
</dbReference>
<keyword evidence="1" id="KW-0812">Transmembrane</keyword>
<feature type="transmembrane region" description="Helical" evidence="1">
    <location>
        <begin position="281"/>
        <end position="311"/>
    </location>
</feature>
<proteinExistence type="predicted"/>
<dbReference type="EMBL" id="JMKJ01000073">
    <property type="protein sequence ID" value="KGG52504.1"/>
    <property type="molecule type" value="Genomic_DNA"/>
</dbReference>
<dbReference type="HOGENOM" id="CLU_863520_0_0_1"/>
<organism evidence="2 4">
    <name type="scientific">Mitosporidium daphniae</name>
    <dbReference type="NCBI Taxonomy" id="1485682"/>
    <lineage>
        <taxon>Eukaryota</taxon>
        <taxon>Fungi</taxon>
        <taxon>Fungi incertae sedis</taxon>
        <taxon>Microsporidia</taxon>
        <taxon>Mitosporidium</taxon>
    </lineage>
</organism>
<evidence type="ECO:0000313" key="3">
    <source>
        <dbReference type="EMBL" id="KGG52504.1"/>
    </source>
</evidence>
<evidence type="ECO:0000256" key="1">
    <source>
        <dbReference type="SAM" id="Phobius"/>
    </source>
</evidence>
<feature type="transmembrane region" description="Helical" evidence="1">
    <location>
        <begin position="162"/>
        <end position="182"/>
    </location>
</feature>
<keyword evidence="1" id="KW-1133">Transmembrane helix</keyword>
<feature type="transmembrane region" description="Helical" evidence="1">
    <location>
        <begin position="139"/>
        <end position="156"/>
    </location>
</feature>
<feature type="transmembrane region" description="Helical" evidence="1">
    <location>
        <begin position="194"/>
        <end position="212"/>
    </location>
</feature>
<evidence type="ECO:0000313" key="2">
    <source>
        <dbReference type="EMBL" id="KGG50849.1"/>
    </source>
</evidence>
<dbReference type="AlphaFoldDB" id="A0A098VPY3"/>
<dbReference type="EMBL" id="JMKJ01000477">
    <property type="protein sequence ID" value="KGG50849.1"/>
    <property type="molecule type" value="Genomic_DNA"/>
</dbReference>
<comment type="caution">
    <text evidence="2">The sequence shown here is derived from an EMBL/GenBank/DDBJ whole genome shotgun (WGS) entry which is preliminary data.</text>
</comment>
<name>A0A098VPY3_9MICR</name>
<keyword evidence="1" id="KW-0472">Membrane</keyword>
<dbReference type="RefSeq" id="XP_013238940.1">
    <property type="nucleotide sequence ID" value="XM_013383486.1"/>
</dbReference>